<proteinExistence type="predicted"/>
<organism evidence="2">
    <name type="scientific">Thrips palmi</name>
    <name type="common">Melon thrips</name>
    <dbReference type="NCBI Taxonomy" id="161013"/>
    <lineage>
        <taxon>Eukaryota</taxon>
        <taxon>Metazoa</taxon>
        <taxon>Ecdysozoa</taxon>
        <taxon>Arthropoda</taxon>
        <taxon>Hexapoda</taxon>
        <taxon>Insecta</taxon>
        <taxon>Pterygota</taxon>
        <taxon>Neoptera</taxon>
        <taxon>Paraneoptera</taxon>
        <taxon>Thysanoptera</taxon>
        <taxon>Terebrantia</taxon>
        <taxon>Thripoidea</taxon>
        <taxon>Thripidae</taxon>
        <taxon>Thrips</taxon>
    </lineage>
</organism>
<dbReference type="InParanoid" id="A0A6P9A0L3"/>
<name>A0A6P9A0L3_THRPL</name>
<accession>A0A6P9A0L3</accession>
<reference evidence="2" key="1">
    <citation type="submission" date="2025-08" db="UniProtKB">
        <authorList>
            <consortium name="RefSeq"/>
        </authorList>
    </citation>
    <scope>IDENTIFICATION</scope>
    <source>
        <tissue evidence="2">Total insect</tissue>
    </source>
</reference>
<protein>
    <submittedName>
        <fullName evidence="2">Uncharacterized protein LOC117651245</fullName>
    </submittedName>
</protein>
<keyword evidence="1" id="KW-1185">Reference proteome</keyword>
<dbReference type="Proteomes" id="UP000515158">
    <property type="component" value="Unplaced"/>
</dbReference>
<gene>
    <name evidence="2" type="primary">LOC117651245</name>
</gene>
<dbReference type="GeneID" id="117651245"/>
<evidence type="ECO:0000313" key="1">
    <source>
        <dbReference type="Proteomes" id="UP000515158"/>
    </source>
</evidence>
<evidence type="ECO:0000313" key="2">
    <source>
        <dbReference type="RefSeq" id="XP_034250960.1"/>
    </source>
</evidence>
<sequence length="136" mass="15205">MFTMDCKGATFSEFDFYGSEKILQQSCVTTQDSMLVTLCIASLRHHQPLVDEAAVRLQLLSLTSSSGNCVHPWQRSVASKAVSIPISPNVPESWSILGFNTNSDRLGYTSCDSNRSPLTDLRHWIDCHSFLLKEFC</sequence>
<dbReference type="KEGG" id="tpal:117651245"/>
<dbReference type="AlphaFoldDB" id="A0A6P9A0L3"/>
<dbReference type="RefSeq" id="XP_034250960.1">
    <property type="nucleotide sequence ID" value="XM_034395069.1"/>
</dbReference>